<dbReference type="AlphaFoldDB" id="A0A2A7HR26"/>
<sequence length="252" mass="30019">MFFHQNQILQNQYETALAQCSPILEMEKRYKTMLEVQSRYDTMIKQYSPMLEVQKQYNTMLEQYKPMLDVQEQYKSMLDTDTYVFDMQKLVQEQMSPIIEAQKLIYNQIKPMLETYKDIDWASMSRAAAEELKGIDRKLIENEEEYWCLDIDIMADILNGEVTQDTLSECIENRLDEYIEKITQNPMYEIHISLIQEAYEAYKIGLYKLCIMPLFAAFEHVIAFWFKGHITKEMVSIKSNPDVPRLYKKIDP</sequence>
<proteinExistence type="predicted"/>
<evidence type="ECO:0000313" key="1">
    <source>
        <dbReference type="EMBL" id="PEC19303.1"/>
    </source>
</evidence>
<dbReference type="RefSeq" id="WP_097906127.1">
    <property type="nucleotide sequence ID" value="NZ_NVLK01000073.1"/>
</dbReference>
<evidence type="ECO:0000313" key="2">
    <source>
        <dbReference type="Proteomes" id="UP000220006"/>
    </source>
</evidence>
<protein>
    <submittedName>
        <fullName evidence="1">Uncharacterized protein</fullName>
    </submittedName>
</protein>
<comment type="caution">
    <text evidence="1">The sequence shown here is derived from an EMBL/GenBank/DDBJ whole genome shotgun (WGS) entry which is preliminary data.</text>
</comment>
<name>A0A2A7HR26_BACCE</name>
<organism evidence="1 2">
    <name type="scientific">Bacillus cereus</name>
    <dbReference type="NCBI Taxonomy" id="1396"/>
    <lineage>
        <taxon>Bacteria</taxon>
        <taxon>Bacillati</taxon>
        <taxon>Bacillota</taxon>
        <taxon>Bacilli</taxon>
        <taxon>Bacillales</taxon>
        <taxon>Bacillaceae</taxon>
        <taxon>Bacillus</taxon>
        <taxon>Bacillus cereus group</taxon>
    </lineage>
</organism>
<dbReference type="EMBL" id="NVLK01000073">
    <property type="protein sequence ID" value="PEC19303.1"/>
    <property type="molecule type" value="Genomic_DNA"/>
</dbReference>
<accession>A0A2A7HR26</accession>
<reference evidence="1 2" key="1">
    <citation type="submission" date="2017-09" db="EMBL/GenBank/DDBJ databases">
        <title>Large-scale bioinformatics analysis of Bacillus genomes uncovers conserved roles of natural products in bacterial physiology.</title>
        <authorList>
            <consortium name="Agbiome Team Llc"/>
            <person name="Bleich R.M."/>
            <person name="Grubbs K.J."/>
            <person name="Santa Maria K.C."/>
            <person name="Allen S.E."/>
            <person name="Farag S."/>
            <person name="Shank E.A."/>
            <person name="Bowers A."/>
        </authorList>
    </citation>
    <scope>NUCLEOTIDE SEQUENCE [LARGE SCALE GENOMIC DNA]</scope>
    <source>
        <strain evidence="1 2">AFS096845</strain>
    </source>
</reference>
<gene>
    <name evidence="1" type="ORF">COM96_25775</name>
</gene>
<dbReference type="Proteomes" id="UP000220006">
    <property type="component" value="Unassembled WGS sequence"/>
</dbReference>